<dbReference type="Proteomes" id="UP000748308">
    <property type="component" value="Unassembled WGS sequence"/>
</dbReference>
<reference evidence="2" key="1">
    <citation type="submission" date="2019-03" db="EMBL/GenBank/DDBJ databases">
        <title>Lake Tanganyika Metagenome-Assembled Genomes (MAGs).</title>
        <authorList>
            <person name="Tran P."/>
        </authorList>
    </citation>
    <scope>NUCLEOTIDE SEQUENCE</scope>
    <source>
        <strain evidence="2">M_DeepCast_400m_m2_100</strain>
    </source>
</reference>
<name>A0A937X7E8_UNCEI</name>
<evidence type="ECO:0000256" key="1">
    <source>
        <dbReference type="SAM" id="SignalP"/>
    </source>
</evidence>
<gene>
    <name evidence="2" type="ORF">FJY75_01680</name>
</gene>
<comment type="caution">
    <text evidence="2">The sequence shown here is derived from an EMBL/GenBank/DDBJ whole genome shotgun (WGS) entry which is preliminary data.</text>
</comment>
<accession>A0A937X7E8</accession>
<dbReference type="AlphaFoldDB" id="A0A937X7E8"/>
<evidence type="ECO:0000313" key="3">
    <source>
        <dbReference type="Proteomes" id="UP000748308"/>
    </source>
</evidence>
<sequence>MKKILLTLSAVALLMGSVAAVQAQCPGCAGAGVSGYLAPNFRMIDKGEDNNANMGFGMAFNRFRFSGTAECGPIVKKVGYRVEVDASNPQEIDLQDVFVQPHFNDLLSFRMGRFKKAFGRELLHPTAKLMTVDRHAPSSHLAALHYGDFDTGLELIASDPKFMITAGAYAGGKYAPKHAGGQDPAIDLGARAIFKPMPDLEIGANAMMVALPGVYEMVSGDDTPEDTSDDVYMWNYAFNAGVYADDTALYQSNSGMAFGFDLDYQKQFNEKMGLWLQAEMGMGDNWMLSPKDAKAEDTWEDYSWYGFMYYGVKAIFMVTPQFGVHLGYSAWDPNTDSDAGKNDAHSMITPGIVYKWCKATRTQFEVQMVTQQNGVDSEGKNLDDDSYTHFVLQQVFTW</sequence>
<proteinExistence type="predicted"/>
<dbReference type="Gene3D" id="2.40.160.10">
    <property type="entry name" value="Porin"/>
    <property type="match status" value="1"/>
</dbReference>
<evidence type="ECO:0000313" key="2">
    <source>
        <dbReference type="EMBL" id="MBM3316540.1"/>
    </source>
</evidence>
<feature type="chain" id="PRO_5037027534" description="Porin" evidence="1">
    <location>
        <begin position="24"/>
        <end position="398"/>
    </location>
</feature>
<dbReference type="SUPFAM" id="SSF56935">
    <property type="entry name" value="Porins"/>
    <property type="match status" value="1"/>
</dbReference>
<dbReference type="EMBL" id="VGIY01000020">
    <property type="protein sequence ID" value="MBM3316540.1"/>
    <property type="molecule type" value="Genomic_DNA"/>
</dbReference>
<dbReference type="InterPro" id="IPR023614">
    <property type="entry name" value="Porin_dom_sf"/>
</dbReference>
<keyword evidence="1" id="KW-0732">Signal</keyword>
<feature type="signal peptide" evidence="1">
    <location>
        <begin position="1"/>
        <end position="23"/>
    </location>
</feature>
<dbReference type="Pfam" id="PF07396">
    <property type="entry name" value="Porin_O_P"/>
    <property type="match status" value="1"/>
</dbReference>
<protein>
    <recommendedName>
        <fullName evidence="4">Porin</fullName>
    </recommendedName>
</protein>
<organism evidence="2 3">
    <name type="scientific">Eiseniibacteriota bacterium</name>
    <dbReference type="NCBI Taxonomy" id="2212470"/>
    <lineage>
        <taxon>Bacteria</taxon>
        <taxon>Candidatus Eiseniibacteriota</taxon>
    </lineage>
</organism>
<evidence type="ECO:0008006" key="4">
    <source>
        <dbReference type="Google" id="ProtNLM"/>
    </source>
</evidence>
<dbReference type="InterPro" id="IPR010870">
    <property type="entry name" value="Porin_O/P"/>
</dbReference>